<feature type="domain" description="Photolyase/cryptochrome alpha/beta" evidence="6">
    <location>
        <begin position="62"/>
        <end position="194"/>
    </location>
</feature>
<evidence type="ECO:0000313" key="7">
    <source>
        <dbReference type="EMBL" id="KIW01182.1"/>
    </source>
</evidence>
<dbReference type="InterPro" id="IPR002081">
    <property type="entry name" value="Cryptochrome/DNA_photolyase_1"/>
</dbReference>
<dbReference type="Proteomes" id="UP000053259">
    <property type="component" value="Unassembled WGS sequence"/>
</dbReference>
<feature type="site" description="Electron transfer via tryptophanyl radical" evidence="5">
    <location>
        <position position="408"/>
    </location>
</feature>
<feature type="site" description="Electron transfer via tryptophanyl radical" evidence="5">
    <location>
        <position position="506"/>
    </location>
</feature>
<dbReference type="Gene3D" id="3.40.50.620">
    <property type="entry name" value="HUPs"/>
    <property type="match status" value="1"/>
</dbReference>
<feature type="site" description="Electron transfer via tryptophanyl radical" evidence="5">
    <location>
        <position position="483"/>
    </location>
</feature>
<dbReference type="InterPro" id="IPR006050">
    <property type="entry name" value="DNA_photolyase_N"/>
</dbReference>
<name>A0A0D1YJY9_9PEZI</name>
<evidence type="ECO:0000313" key="8">
    <source>
        <dbReference type="Proteomes" id="UP000053259"/>
    </source>
</evidence>
<dbReference type="Pfam" id="PF03441">
    <property type="entry name" value="FAD_binding_7"/>
    <property type="match status" value="1"/>
</dbReference>
<evidence type="ECO:0000256" key="1">
    <source>
        <dbReference type="ARBA" id="ARBA00005862"/>
    </source>
</evidence>
<keyword evidence="8" id="KW-1185">Reference proteome</keyword>
<dbReference type="OrthoDB" id="435881at2759"/>
<feature type="binding site" evidence="4">
    <location>
        <begin position="376"/>
        <end position="383"/>
    </location>
    <ligand>
        <name>FAD</name>
        <dbReference type="ChEBI" id="CHEBI:57692"/>
    </ligand>
</feature>
<dbReference type="Gene3D" id="1.25.40.80">
    <property type="match status" value="1"/>
</dbReference>
<dbReference type="GO" id="GO:0005634">
    <property type="term" value="C:nucleus"/>
    <property type="evidence" value="ECO:0007669"/>
    <property type="project" value="TreeGrafter"/>
</dbReference>
<evidence type="ECO:0000256" key="3">
    <source>
        <dbReference type="ARBA" id="ARBA00022827"/>
    </source>
</evidence>
<dbReference type="SUPFAM" id="SSF48173">
    <property type="entry name" value="Cryptochrome/photolyase FAD-binding domain"/>
    <property type="match status" value="1"/>
</dbReference>
<dbReference type="Gene3D" id="1.10.579.10">
    <property type="entry name" value="DNA Cyclobutane Dipyrimidine Photolyase, subunit A, domain 3"/>
    <property type="match status" value="1"/>
</dbReference>
<dbReference type="GO" id="GO:0043153">
    <property type="term" value="P:entrainment of circadian clock by photoperiod"/>
    <property type="evidence" value="ECO:0007669"/>
    <property type="project" value="TreeGrafter"/>
</dbReference>
<dbReference type="VEuPathDB" id="FungiDB:PV09_07465"/>
<dbReference type="InParanoid" id="A0A0D1YJY9"/>
<dbReference type="PANTHER" id="PTHR11455:SF9">
    <property type="entry name" value="CRYPTOCHROME CIRCADIAN CLOCK 5 ISOFORM X1"/>
    <property type="match status" value="1"/>
</dbReference>
<evidence type="ECO:0000256" key="5">
    <source>
        <dbReference type="PIRSR" id="PIRSR602081-2"/>
    </source>
</evidence>
<comment type="cofactor">
    <cofactor evidence="4">
        <name>FAD</name>
        <dbReference type="ChEBI" id="CHEBI:57692"/>
    </cofactor>
    <text evidence="4">Binds 1 FAD per subunit.</text>
</comment>
<dbReference type="HOGENOM" id="CLU_010348_3_3_1"/>
<dbReference type="InterPro" id="IPR005101">
    <property type="entry name" value="Cryptochr/Photolyase_FAD-bd"/>
</dbReference>
<dbReference type="InterPro" id="IPR036155">
    <property type="entry name" value="Crypto/Photolyase_N_sf"/>
</dbReference>
<dbReference type="GO" id="GO:0003904">
    <property type="term" value="F:deoxyribodipyrimidine photo-lyase activity"/>
    <property type="evidence" value="ECO:0007669"/>
    <property type="project" value="TreeGrafter"/>
</dbReference>
<dbReference type="PROSITE" id="PS51645">
    <property type="entry name" value="PHR_CRY_ALPHA_BETA"/>
    <property type="match status" value="1"/>
</dbReference>
<dbReference type="InterPro" id="IPR036134">
    <property type="entry name" value="Crypto/Photolyase_FAD-like_sf"/>
</dbReference>
<dbReference type="GO" id="GO:0032922">
    <property type="term" value="P:circadian regulation of gene expression"/>
    <property type="evidence" value="ECO:0007669"/>
    <property type="project" value="TreeGrafter"/>
</dbReference>
<reference evidence="7 8" key="1">
    <citation type="submission" date="2015-01" db="EMBL/GenBank/DDBJ databases">
        <title>The Genome Sequence of Ochroconis gallopava CBS43764.</title>
        <authorList>
            <consortium name="The Broad Institute Genomics Platform"/>
            <person name="Cuomo C."/>
            <person name="de Hoog S."/>
            <person name="Gorbushina A."/>
            <person name="Stielow B."/>
            <person name="Teixiera M."/>
            <person name="Abouelleil A."/>
            <person name="Chapman S.B."/>
            <person name="Priest M."/>
            <person name="Young S.K."/>
            <person name="Wortman J."/>
            <person name="Nusbaum C."/>
            <person name="Birren B."/>
        </authorList>
    </citation>
    <scope>NUCLEOTIDE SEQUENCE [LARGE SCALE GENOMIC DNA]</scope>
    <source>
        <strain evidence="7 8">CBS 43764</strain>
    </source>
</reference>
<dbReference type="SUPFAM" id="SSF52425">
    <property type="entry name" value="Cryptochrome/photolyase, N-terminal domain"/>
    <property type="match status" value="1"/>
</dbReference>
<evidence type="ECO:0000256" key="4">
    <source>
        <dbReference type="PIRSR" id="PIRSR602081-1"/>
    </source>
</evidence>
<dbReference type="GO" id="GO:0003677">
    <property type="term" value="F:DNA binding"/>
    <property type="evidence" value="ECO:0007669"/>
    <property type="project" value="TreeGrafter"/>
</dbReference>
<dbReference type="GO" id="GO:0071949">
    <property type="term" value="F:FAD binding"/>
    <property type="evidence" value="ECO:0007669"/>
    <property type="project" value="TreeGrafter"/>
</dbReference>
<evidence type="ECO:0000256" key="2">
    <source>
        <dbReference type="ARBA" id="ARBA00022630"/>
    </source>
</evidence>
<keyword evidence="2 4" id="KW-0285">Flavoprotein</keyword>
<comment type="similarity">
    <text evidence="1">Belongs to the DNA photolyase class-1 family.</text>
</comment>
<feature type="binding site" evidence="4">
    <location>
        <begin position="334"/>
        <end position="338"/>
    </location>
    <ligand>
        <name>FAD</name>
        <dbReference type="ChEBI" id="CHEBI:57692"/>
    </ligand>
</feature>
<dbReference type="AlphaFoldDB" id="A0A0D1YJY9"/>
<dbReference type="STRING" id="253628.A0A0D1YJY9"/>
<dbReference type="PANTHER" id="PTHR11455">
    <property type="entry name" value="CRYPTOCHROME"/>
    <property type="match status" value="1"/>
</dbReference>
<gene>
    <name evidence="7" type="ORF">PV09_07465</name>
</gene>
<dbReference type="RefSeq" id="XP_016211051.1">
    <property type="nucleotide sequence ID" value="XM_016361231.1"/>
</dbReference>
<keyword evidence="3 4" id="KW-0274">FAD</keyword>
<accession>A0A0D1YJY9</accession>
<protein>
    <recommendedName>
        <fullName evidence="6">Photolyase/cryptochrome alpha/beta domain-containing protein</fullName>
    </recommendedName>
</protein>
<evidence type="ECO:0000259" key="6">
    <source>
        <dbReference type="PROSITE" id="PS51645"/>
    </source>
</evidence>
<organism evidence="7 8">
    <name type="scientific">Verruconis gallopava</name>
    <dbReference type="NCBI Taxonomy" id="253628"/>
    <lineage>
        <taxon>Eukaryota</taxon>
        <taxon>Fungi</taxon>
        <taxon>Dikarya</taxon>
        <taxon>Ascomycota</taxon>
        <taxon>Pezizomycotina</taxon>
        <taxon>Dothideomycetes</taxon>
        <taxon>Pleosporomycetidae</taxon>
        <taxon>Venturiales</taxon>
        <taxon>Sympoventuriaceae</taxon>
        <taxon>Verruconis</taxon>
    </lineage>
</organism>
<dbReference type="Pfam" id="PF00875">
    <property type="entry name" value="DNA_photolyase"/>
    <property type="match status" value="1"/>
</dbReference>
<sequence>MLIVIPVHTATKILCTSDLRRARGPLYQCSCLAKAFHIVNSSCLRSVKMTPKLKKQKLGSGRRVIYWFRTDLRLHDSPALKTALDLDPEAFYPIWCWDPHYMYRARVGPNRFQFLIDCQNDLSNSITKLNKKSKLFVMREAPQTLLPKLWREWDITHLVFEKDTDAYARQRDDKVKSMAKDAGVEVLCIAGRTLWDSDELVAANSGNPTMSLSQVQKAGAKVGEINRPIPPPKKIPDPGNLSLSFEHEKPSKPYDVNSIYRDRNELTYSSIAGPENDFAVPTIDELGLKKPTTSHRGGETIALEMLEAILANHEYTATFEKPKTAPTEFEPQSTTLLSPHLHFGSLSCRRFYWGVQDTVARYKGRASTPPTSLTGQLLFRDMYFGAQAKIGTVFGQTFNNPYVRFVPWHLPSKVDPDTGHVSGEYHVDDPAAAQYFQRWKYGRTGFPWIDALMRQLRLEGWIHHLGRHAVACFLTRGGCYVDWERGAEVFEELLIDHEPACNAGNWQWLSCTAFFSQFYRCYSPTAFPAKWDKSGKLVRKFCPELKNFSDKYIYEPWKAPIADQRKWGCIIRGDGSEDVVEEKGIRYAQYPKPMFDFSARRELCLKQMKKAYDIGLYGADKKVTDGSWKELFGASREDPT</sequence>
<dbReference type="GO" id="GO:0005737">
    <property type="term" value="C:cytoplasm"/>
    <property type="evidence" value="ECO:0007669"/>
    <property type="project" value="TreeGrafter"/>
</dbReference>
<dbReference type="EMBL" id="KN847557">
    <property type="protein sequence ID" value="KIW01182.1"/>
    <property type="molecule type" value="Genomic_DNA"/>
</dbReference>
<dbReference type="InterPro" id="IPR014729">
    <property type="entry name" value="Rossmann-like_a/b/a_fold"/>
</dbReference>
<dbReference type="GeneID" id="27315438"/>
<proteinExistence type="inferred from homology"/>